<dbReference type="AlphaFoldDB" id="A0A2S5JFX9"/>
<keyword evidence="7" id="KW-0456">Lyase</keyword>
<keyword evidence="8" id="KW-1185">Reference proteome</keyword>
<reference evidence="7 8" key="1">
    <citation type="submission" date="2018-01" db="EMBL/GenBank/DDBJ databases">
        <title>Genomic Encyclopedia of Archaeal and Bacterial Type Strains, Phase II (KMG-II): from individual species to whole genera.</title>
        <authorList>
            <person name="Goeker M."/>
        </authorList>
    </citation>
    <scope>NUCLEOTIDE SEQUENCE [LARGE SCALE GENOMIC DNA]</scope>
    <source>
        <strain evidence="7 8">DSM 12048</strain>
    </source>
</reference>
<evidence type="ECO:0000256" key="6">
    <source>
        <dbReference type="RuleBase" id="RU004516"/>
    </source>
</evidence>
<dbReference type="NCBIfam" id="NF005731">
    <property type="entry name" value="PRK07546.1-5"/>
    <property type="match status" value="1"/>
</dbReference>
<evidence type="ECO:0000313" key="8">
    <source>
        <dbReference type="Proteomes" id="UP000239736"/>
    </source>
</evidence>
<evidence type="ECO:0000256" key="2">
    <source>
        <dbReference type="ARBA" id="ARBA00009320"/>
    </source>
</evidence>
<comment type="caution">
    <text evidence="7">The sequence shown here is derived from an EMBL/GenBank/DDBJ whole genome shotgun (WGS) entry which is preliminary data.</text>
</comment>
<comment type="similarity">
    <text evidence="2 5">Belongs to the class-IV pyridoxal-phosphate-dependent aminotransferase family.</text>
</comment>
<organism evidence="7 8">
    <name type="scientific">Albidovulum inexpectatum</name>
    <dbReference type="NCBI Taxonomy" id="196587"/>
    <lineage>
        <taxon>Bacteria</taxon>
        <taxon>Pseudomonadati</taxon>
        <taxon>Pseudomonadota</taxon>
        <taxon>Alphaproteobacteria</taxon>
        <taxon>Rhodobacterales</taxon>
        <taxon>Paracoccaceae</taxon>
        <taxon>Albidovulum</taxon>
    </lineage>
</organism>
<evidence type="ECO:0000256" key="5">
    <source>
        <dbReference type="RuleBase" id="RU004106"/>
    </source>
</evidence>
<evidence type="ECO:0000256" key="3">
    <source>
        <dbReference type="ARBA" id="ARBA00014472"/>
    </source>
</evidence>
<evidence type="ECO:0000256" key="1">
    <source>
        <dbReference type="ARBA" id="ARBA00001933"/>
    </source>
</evidence>
<dbReference type="InterPro" id="IPR036038">
    <property type="entry name" value="Aminotransferase-like"/>
</dbReference>
<keyword evidence="4 6" id="KW-0663">Pyridoxal phosphate</keyword>
<dbReference type="InterPro" id="IPR001544">
    <property type="entry name" value="Aminotrans_IV"/>
</dbReference>
<comment type="cofactor">
    <cofactor evidence="1 6">
        <name>pyridoxal 5'-phosphate</name>
        <dbReference type="ChEBI" id="CHEBI:597326"/>
    </cofactor>
</comment>
<dbReference type="Gene3D" id="3.30.470.10">
    <property type="match status" value="1"/>
</dbReference>
<protein>
    <recommendedName>
        <fullName evidence="3">Probable branched-chain-amino-acid aminotransferase</fullName>
    </recommendedName>
</protein>
<dbReference type="GO" id="GO:0016829">
    <property type="term" value="F:lyase activity"/>
    <property type="evidence" value="ECO:0007669"/>
    <property type="project" value="UniProtKB-KW"/>
</dbReference>
<dbReference type="InterPro" id="IPR018300">
    <property type="entry name" value="Aminotrans_IV_CS"/>
</dbReference>
<accession>A0A2S5JFX9</accession>
<proteinExistence type="inferred from homology"/>
<gene>
    <name evidence="7" type="ORF">LV82_02143</name>
</gene>
<dbReference type="Gene3D" id="3.20.10.10">
    <property type="entry name" value="D-amino Acid Aminotransferase, subunit A, domain 2"/>
    <property type="match status" value="1"/>
</dbReference>
<sequence length="208" mass="22616">MESALCRPDTRLIETLAWDGHGFRRLEAHLGRARASAAILGFAWNRAAIDEALSDISGDRALRVRLTIGRAGDVQLITAPLPPAPTEWRVAIASERLNPDDPALQHKTTARELYDRARANLPDGVDELIFLNTRDEVAEGTITNVFVDPGQGLITPPLSCGCLPGILRGELLASRAAREGVIRPHELRGARLFVGNSLRGLIPARLVE</sequence>
<dbReference type="NCBIfam" id="NF005729">
    <property type="entry name" value="PRK07546.1-3"/>
    <property type="match status" value="1"/>
</dbReference>
<dbReference type="Pfam" id="PF01063">
    <property type="entry name" value="Aminotran_4"/>
    <property type="match status" value="1"/>
</dbReference>
<dbReference type="InterPro" id="IPR043132">
    <property type="entry name" value="BCAT-like_C"/>
</dbReference>
<dbReference type="InterPro" id="IPR043131">
    <property type="entry name" value="BCAT-like_N"/>
</dbReference>
<dbReference type="PROSITE" id="PS00770">
    <property type="entry name" value="AA_TRANSFER_CLASS_4"/>
    <property type="match status" value="1"/>
</dbReference>
<dbReference type="SUPFAM" id="SSF56752">
    <property type="entry name" value="D-aminoacid aminotransferase-like PLP-dependent enzymes"/>
    <property type="match status" value="1"/>
</dbReference>
<evidence type="ECO:0000313" key="7">
    <source>
        <dbReference type="EMBL" id="PPB80268.1"/>
    </source>
</evidence>
<name>A0A2S5JFX9_9RHOB</name>
<dbReference type="EMBL" id="PRDS01000006">
    <property type="protein sequence ID" value="PPB80268.1"/>
    <property type="molecule type" value="Genomic_DNA"/>
</dbReference>
<dbReference type="Proteomes" id="UP000239736">
    <property type="component" value="Unassembled WGS sequence"/>
</dbReference>
<evidence type="ECO:0000256" key="4">
    <source>
        <dbReference type="ARBA" id="ARBA00022898"/>
    </source>
</evidence>